<dbReference type="Pfam" id="PF13377">
    <property type="entry name" value="Peripla_BP_3"/>
    <property type="match status" value="1"/>
</dbReference>
<sequence>MKRISMQDIADAAGVSRMAVSYALRNNPKVPATTREHIKKIAESLGYRPDPLIQRLSVHLANARRSPHAGCIGYITTDHTKSAWQGIPAYRTAFNAVVERAEQLGYRTEEFWLGELGMTAAKLSRILTHRGVAGIVMAPVPGGMKPPRLKWADFASVALGYSMRAPAVHRVVNHQLHTGLEAIRQLQSLGYHRIGLCVSRDQNDRVDNAWLHTMLFHHSCVASLRRVAPYMPDELTREGILRWVADESPDCLLVQDQFVRVYLTEAGYRVPVDLGVVMLDHNAANEPDFAGMKQRHDKIGAACVDLLVAQIHRNEKGLPAAPLTVMIDGEWVSGATVKMRGSKTV</sequence>
<dbReference type="EMBL" id="VMBG01000002">
    <property type="protein sequence ID" value="TSJ77315.1"/>
    <property type="molecule type" value="Genomic_DNA"/>
</dbReference>
<dbReference type="SUPFAM" id="SSF47413">
    <property type="entry name" value="lambda repressor-like DNA-binding domains"/>
    <property type="match status" value="1"/>
</dbReference>
<dbReference type="InterPro" id="IPR000843">
    <property type="entry name" value="HTH_LacI"/>
</dbReference>
<keyword evidence="2" id="KW-0805">Transcription regulation</keyword>
<evidence type="ECO:0000256" key="1">
    <source>
        <dbReference type="ARBA" id="ARBA00022491"/>
    </source>
</evidence>
<keyword evidence="7" id="KW-1185">Reference proteome</keyword>
<dbReference type="RefSeq" id="WP_144353718.1">
    <property type="nucleotide sequence ID" value="NZ_CBCRVV010000013.1"/>
</dbReference>
<protein>
    <submittedName>
        <fullName evidence="6">LacI family transcriptional regulator</fullName>
    </submittedName>
</protein>
<keyword evidence="1" id="KW-0678">Repressor</keyword>
<evidence type="ECO:0000256" key="3">
    <source>
        <dbReference type="ARBA" id="ARBA00023125"/>
    </source>
</evidence>
<dbReference type="CDD" id="cd01392">
    <property type="entry name" value="HTH_LacI"/>
    <property type="match status" value="1"/>
</dbReference>
<dbReference type="InterPro" id="IPR046335">
    <property type="entry name" value="LacI/GalR-like_sensor"/>
</dbReference>
<organism evidence="6 7">
    <name type="scientific">Rariglobus hedericola</name>
    <dbReference type="NCBI Taxonomy" id="2597822"/>
    <lineage>
        <taxon>Bacteria</taxon>
        <taxon>Pseudomonadati</taxon>
        <taxon>Verrucomicrobiota</taxon>
        <taxon>Opitutia</taxon>
        <taxon>Opitutales</taxon>
        <taxon>Opitutaceae</taxon>
        <taxon>Rariglobus</taxon>
    </lineage>
</organism>
<reference evidence="6 7" key="1">
    <citation type="submission" date="2019-07" db="EMBL/GenBank/DDBJ databases">
        <title>Description of 53C-WASEF.</title>
        <authorList>
            <person name="Pitt A."/>
            <person name="Hahn M.W."/>
        </authorList>
    </citation>
    <scope>NUCLEOTIDE SEQUENCE [LARGE SCALE GENOMIC DNA]</scope>
    <source>
        <strain evidence="6 7">53C-WASEF</strain>
    </source>
</reference>
<feature type="domain" description="HTH lacI-type" evidence="5">
    <location>
        <begin position="4"/>
        <end position="58"/>
    </location>
</feature>
<dbReference type="SMART" id="SM00354">
    <property type="entry name" value="HTH_LACI"/>
    <property type="match status" value="1"/>
</dbReference>
<dbReference type="GO" id="GO:0000976">
    <property type="term" value="F:transcription cis-regulatory region binding"/>
    <property type="evidence" value="ECO:0007669"/>
    <property type="project" value="TreeGrafter"/>
</dbReference>
<keyword evidence="3" id="KW-0238">DNA-binding</keyword>
<evidence type="ECO:0000259" key="5">
    <source>
        <dbReference type="PROSITE" id="PS50932"/>
    </source>
</evidence>
<evidence type="ECO:0000256" key="2">
    <source>
        <dbReference type="ARBA" id="ARBA00023015"/>
    </source>
</evidence>
<keyword evidence="4" id="KW-0804">Transcription</keyword>
<evidence type="ECO:0000313" key="6">
    <source>
        <dbReference type="EMBL" id="TSJ77315.1"/>
    </source>
</evidence>
<name>A0A556QKY5_9BACT</name>
<dbReference type="OrthoDB" id="183213at2"/>
<evidence type="ECO:0000256" key="4">
    <source>
        <dbReference type="ARBA" id="ARBA00023163"/>
    </source>
</evidence>
<dbReference type="InterPro" id="IPR010982">
    <property type="entry name" value="Lambda_DNA-bd_dom_sf"/>
</dbReference>
<dbReference type="Gene3D" id="3.40.50.2300">
    <property type="match status" value="2"/>
</dbReference>
<dbReference type="Proteomes" id="UP000315648">
    <property type="component" value="Unassembled WGS sequence"/>
</dbReference>
<accession>A0A556QKY5</accession>
<evidence type="ECO:0000313" key="7">
    <source>
        <dbReference type="Proteomes" id="UP000315648"/>
    </source>
</evidence>
<dbReference type="PROSITE" id="PS00356">
    <property type="entry name" value="HTH_LACI_1"/>
    <property type="match status" value="1"/>
</dbReference>
<dbReference type="PROSITE" id="PS50932">
    <property type="entry name" value="HTH_LACI_2"/>
    <property type="match status" value="1"/>
</dbReference>
<comment type="caution">
    <text evidence="6">The sequence shown here is derived from an EMBL/GenBank/DDBJ whole genome shotgun (WGS) entry which is preliminary data.</text>
</comment>
<dbReference type="AlphaFoldDB" id="A0A556QKY5"/>
<dbReference type="PANTHER" id="PTHR30146:SF148">
    <property type="entry name" value="HTH-TYPE TRANSCRIPTIONAL REPRESSOR PURR-RELATED"/>
    <property type="match status" value="1"/>
</dbReference>
<dbReference type="InterPro" id="IPR028082">
    <property type="entry name" value="Peripla_BP_I"/>
</dbReference>
<dbReference type="SUPFAM" id="SSF53822">
    <property type="entry name" value="Periplasmic binding protein-like I"/>
    <property type="match status" value="1"/>
</dbReference>
<dbReference type="GO" id="GO:0003700">
    <property type="term" value="F:DNA-binding transcription factor activity"/>
    <property type="evidence" value="ECO:0007669"/>
    <property type="project" value="TreeGrafter"/>
</dbReference>
<dbReference type="PANTHER" id="PTHR30146">
    <property type="entry name" value="LACI-RELATED TRANSCRIPTIONAL REPRESSOR"/>
    <property type="match status" value="1"/>
</dbReference>
<proteinExistence type="predicted"/>
<dbReference type="Gene3D" id="1.10.260.40">
    <property type="entry name" value="lambda repressor-like DNA-binding domains"/>
    <property type="match status" value="1"/>
</dbReference>
<dbReference type="Pfam" id="PF00356">
    <property type="entry name" value="LacI"/>
    <property type="match status" value="1"/>
</dbReference>
<gene>
    <name evidence="6" type="ORF">FPL22_14570</name>
</gene>